<feature type="domain" description="N-terminal Ras-GEF" evidence="8">
    <location>
        <begin position="1262"/>
        <end position="1382"/>
    </location>
</feature>
<evidence type="ECO:0000313" key="9">
    <source>
        <dbReference type="EMBL" id="KAF5845802.1"/>
    </source>
</evidence>
<dbReference type="Pfam" id="PF00618">
    <property type="entry name" value="RasGEF_N"/>
    <property type="match status" value="1"/>
</dbReference>
<feature type="domain" description="Ras-GEF" evidence="7">
    <location>
        <begin position="1443"/>
        <end position="1688"/>
    </location>
</feature>
<gene>
    <name evidence="9" type="ORF">GGP41_009547</name>
</gene>
<feature type="region of interest" description="Disordered" evidence="5">
    <location>
        <begin position="807"/>
        <end position="834"/>
    </location>
</feature>
<dbReference type="Gene3D" id="2.30.30.40">
    <property type="entry name" value="SH3 Domains"/>
    <property type="match status" value="1"/>
</dbReference>
<organism evidence="9 10">
    <name type="scientific">Cochliobolus sativus</name>
    <name type="common">Common root rot and spot blotch fungus</name>
    <name type="synonym">Bipolaris sorokiniana</name>
    <dbReference type="NCBI Taxonomy" id="45130"/>
    <lineage>
        <taxon>Eukaryota</taxon>
        <taxon>Fungi</taxon>
        <taxon>Dikarya</taxon>
        <taxon>Ascomycota</taxon>
        <taxon>Pezizomycotina</taxon>
        <taxon>Dothideomycetes</taxon>
        <taxon>Pleosporomycetidae</taxon>
        <taxon>Pleosporales</taxon>
        <taxon>Pleosporineae</taxon>
        <taxon>Pleosporaceae</taxon>
        <taxon>Bipolaris</taxon>
    </lineage>
</organism>
<dbReference type="SMART" id="SM00229">
    <property type="entry name" value="RasGEFN"/>
    <property type="match status" value="1"/>
</dbReference>
<dbReference type="InterPro" id="IPR036964">
    <property type="entry name" value="RASGEF_cat_dom_sf"/>
</dbReference>
<dbReference type="InterPro" id="IPR023578">
    <property type="entry name" value="Ras_GEF_dom_sf"/>
</dbReference>
<dbReference type="PROSITE" id="PS00720">
    <property type="entry name" value="RASGEF"/>
    <property type="match status" value="1"/>
</dbReference>
<dbReference type="PANTHER" id="PTHR23113:SF354">
    <property type="entry name" value="BUD SITE SELECTION PROTEIN 5"/>
    <property type="match status" value="1"/>
</dbReference>
<dbReference type="GO" id="GO:0005886">
    <property type="term" value="C:plasma membrane"/>
    <property type="evidence" value="ECO:0007669"/>
    <property type="project" value="TreeGrafter"/>
</dbReference>
<evidence type="ECO:0000313" key="10">
    <source>
        <dbReference type="Proteomes" id="UP000624244"/>
    </source>
</evidence>
<dbReference type="SUPFAM" id="SSF50044">
    <property type="entry name" value="SH3-domain"/>
    <property type="match status" value="1"/>
</dbReference>
<dbReference type="Gene3D" id="1.10.840.10">
    <property type="entry name" value="Ras guanine-nucleotide exchange factors catalytic domain"/>
    <property type="match status" value="1"/>
</dbReference>
<dbReference type="SMART" id="SM00326">
    <property type="entry name" value="SH3"/>
    <property type="match status" value="1"/>
</dbReference>
<feature type="region of interest" description="Disordered" evidence="5">
    <location>
        <begin position="1047"/>
        <end position="1097"/>
    </location>
</feature>
<name>A0A8H5ZAM0_COCSA</name>
<dbReference type="PROSITE" id="PS50002">
    <property type="entry name" value="SH3"/>
    <property type="match status" value="1"/>
</dbReference>
<dbReference type="CDD" id="cd06224">
    <property type="entry name" value="REM"/>
    <property type="match status" value="1"/>
</dbReference>
<evidence type="ECO:0000256" key="4">
    <source>
        <dbReference type="PROSITE-ProRule" id="PRU00192"/>
    </source>
</evidence>
<feature type="domain" description="SH3" evidence="6">
    <location>
        <begin position="575"/>
        <end position="646"/>
    </location>
</feature>
<dbReference type="EMBL" id="WNKQ01000018">
    <property type="protein sequence ID" value="KAF5845802.1"/>
    <property type="molecule type" value="Genomic_DNA"/>
</dbReference>
<reference evidence="9" key="1">
    <citation type="submission" date="2019-11" db="EMBL/GenBank/DDBJ databases">
        <title>Bipolaris sorokiniana Genome sequencing.</title>
        <authorList>
            <person name="Wang H."/>
        </authorList>
    </citation>
    <scope>NUCLEOTIDE SEQUENCE</scope>
</reference>
<dbReference type="SUPFAM" id="SSF48366">
    <property type="entry name" value="Ras GEF"/>
    <property type="match status" value="1"/>
</dbReference>
<sequence length="1735" mass="188877">MILALGCRCRLMLPFQALESATGEVDSQWGFGQACCCRPVVASAHVPWAKRGLMQATAPHPIVRERERVCACARCTSRTGHVTAPHHARGDEGGGDARRVVPLLAEIWFTRRPPAMLAGGSSGFGPLGLLHAARPSLSLPPRVVVKTGVGVGVSRGSRYVRGSGGDGDDDGWVDGRVCVHGVAIPAGGVVGWVNGLSPNVDGQSTAAPAPVPVPGRNAGDNPRAAPLALHGRHAANQLHAVHSQAMGSNAAARQRSLTLAKHPCTTDICSASTTLGLCSLSLPAVPIASSGCSCLRCFLRSCSCFLFQSLLPWPAVRLPRKRTVGRSRRRPSPPLQTTSTLRPTLAILILCFFPAPRRNRHYKIEPYTLSQSTGSCPSAATTPPSQTPARLDERQTVSELLLLAPSTLPPTIALCHLLSPGNTPRPSFLPARLIHYCHFPGKHQHHWPIRPPISIHCNICHALLHPLLLHFHSALAAVTSGRFRLAFDMASPNYEQEDMDKRSSALVAPLNIHKSPSRSRSRTAIRGHSRQSSSRGTLGSHSQKHMSPPLTPKCSTEAMAPQQSQQQQQQQQQPQFHNYLRAFYHYNPTSTVSSSSADESSITVAINQGDVILVHSVHPNGWADGTLLASGARGWLPTNYCEPYDHPIIRNLLTALTYIWDLVRDGENGDLVAFSRQDYVRGMIVGVRLFLERTECLQKDSRLVLAHVGLRRMRKALLGDLSTLVKTAKSFQEALQSNELPLPVFEHMDELVFKSFKLVTRAVRFLDIWTSDAVSLSLFELDGVDNRPLTPPSDAAVEPITILAPSTDDSASANTCDSPATQASGSTQDDWYTGSAQSSRNFNRLSVAFSLPSEADSVQSSILHSQSGFQSKRTSMTHRLSYTRKSFSAHRGNLASEKLNTAQDAFLGFIGSFIGLHLQSRSSDELAQTTKNSVVACKQLLAVVEEVWERDSRRSNPLEEARDAMYTRLTELVQATKDMFIQADAEGEEVVAPDAGKQIVKAATSCVRAAGDCVTKARVVIERIGDFEFETGAAGLGLEKSIFQEPSLSEQHQPTVEMPASPKPNENVMETNKPLPAPPTEEPEKPLPPVVSESKPLPEVPLPSPIEKQRISLQPTHQPVIVESPTAVSFRSSRTSLPPLDAVPTPVLNPSTLSESAESPANATQESLVGSLNAESVIASVTDSASTYHSSARGGSMSAESLVSTRATTPDHSPSKKQSCQTLVSSVGSCSELQQLANEDAAAAGEEHLLETTYVHELVYNKDGQISGGSLPALVEQLTTYESTPDIVFVNAFYLTFRLFTTPTELAQCLIDRFDYIGSSQTVGVPVRLRVYNVFKGWLESHWSNDTDCDALGVILAFATEKLRAAMPGAGKRLAELTSKVTEVRAGALVPRLVSSIGKNSASNATYTPADSNVPTPLVSKSQLNALRASKEGKAQCSIMDFDPLELARQFTIIESKLFCAIQPEELLALEWTKKKDSKAHNVKAMSTLSTDLANLVADTILQLEDAKKRAIIIKQWVKIAAKCLELHNYDSLMAIICSLNSSMIMRLKRTWDLVSTKTKARLDELKAITDVGRNYAVLRQRLQDHIAPCIPFVGIYLTDLTFIDVGNGTTRQLPGDPGSDSVSVINFDKHMKTAKIICQLQSFQVPYRLAAVPEMQDWMDSQIQRMRASDQANVQNYYRRSLLLEPRDIQHSTRGSPSIDNSAQSILSTESRTTSKDKFEFLNFNFSTSNLKGS</sequence>
<evidence type="ECO:0000256" key="5">
    <source>
        <dbReference type="SAM" id="MobiDB-lite"/>
    </source>
</evidence>
<dbReference type="GO" id="GO:0007265">
    <property type="term" value="P:Ras protein signal transduction"/>
    <property type="evidence" value="ECO:0007669"/>
    <property type="project" value="TreeGrafter"/>
</dbReference>
<accession>A0A8H5ZAM0</accession>
<feature type="region of interest" description="Disordered" evidence="5">
    <location>
        <begin position="370"/>
        <end position="390"/>
    </location>
</feature>
<proteinExistence type="predicted"/>
<evidence type="ECO:0000259" key="8">
    <source>
        <dbReference type="PROSITE" id="PS50212"/>
    </source>
</evidence>
<dbReference type="InterPro" id="IPR001895">
    <property type="entry name" value="RASGEF_cat_dom"/>
</dbReference>
<keyword evidence="1 4" id="KW-0728">SH3 domain</keyword>
<feature type="compositionally biased region" description="Basic residues" evidence="5">
    <location>
        <begin position="515"/>
        <end position="529"/>
    </location>
</feature>
<evidence type="ECO:0000259" key="6">
    <source>
        <dbReference type="PROSITE" id="PS50002"/>
    </source>
</evidence>
<evidence type="ECO:0000256" key="3">
    <source>
        <dbReference type="PROSITE-ProRule" id="PRU00168"/>
    </source>
</evidence>
<feature type="region of interest" description="Disordered" evidence="5">
    <location>
        <begin position="1132"/>
        <end position="1167"/>
    </location>
</feature>
<comment type="caution">
    <text evidence="9">The sequence shown here is derived from an EMBL/GenBank/DDBJ whole genome shotgun (WGS) entry which is preliminary data.</text>
</comment>
<feature type="region of interest" description="Disordered" evidence="5">
    <location>
        <begin position="507"/>
        <end position="574"/>
    </location>
</feature>
<dbReference type="Gene3D" id="1.20.870.10">
    <property type="entry name" value="Son of sevenless (SoS) protein Chain: S domain 1"/>
    <property type="match status" value="1"/>
</dbReference>
<keyword evidence="2 3" id="KW-0344">Guanine-nucleotide releasing factor</keyword>
<dbReference type="PROSITE" id="PS50009">
    <property type="entry name" value="RASGEF_CAT"/>
    <property type="match status" value="1"/>
</dbReference>
<dbReference type="Proteomes" id="UP000624244">
    <property type="component" value="Unassembled WGS sequence"/>
</dbReference>
<dbReference type="InterPro" id="IPR008937">
    <property type="entry name" value="Ras-like_GEF"/>
</dbReference>
<feature type="compositionally biased region" description="Polar residues" evidence="5">
    <location>
        <begin position="530"/>
        <end position="541"/>
    </location>
</feature>
<dbReference type="InterPro" id="IPR019804">
    <property type="entry name" value="Ras_G-nucl-exch_fac_CS"/>
</dbReference>
<feature type="compositionally biased region" description="Polar residues" evidence="5">
    <location>
        <begin position="1198"/>
        <end position="1218"/>
    </location>
</feature>
<dbReference type="CDD" id="cd00155">
    <property type="entry name" value="RasGEF"/>
    <property type="match status" value="1"/>
</dbReference>
<evidence type="ECO:0000256" key="2">
    <source>
        <dbReference type="ARBA" id="ARBA00022658"/>
    </source>
</evidence>
<dbReference type="GO" id="GO:0005085">
    <property type="term" value="F:guanyl-nucleotide exchange factor activity"/>
    <property type="evidence" value="ECO:0007669"/>
    <property type="project" value="UniProtKB-KW"/>
</dbReference>
<dbReference type="InterPro" id="IPR001452">
    <property type="entry name" value="SH3_domain"/>
</dbReference>
<dbReference type="InterPro" id="IPR000651">
    <property type="entry name" value="Ras-like_Gua-exchang_fac_N"/>
</dbReference>
<dbReference type="InterPro" id="IPR036028">
    <property type="entry name" value="SH3-like_dom_sf"/>
</dbReference>
<dbReference type="SMART" id="SM00147">
    <property type="entry name" value="RasGEF"/>
    <property type="match status" value="1"/>
</dbReference>
<evidence type="ECO:0008006" key="11">
    <source>
        <dbReference type="Google" id="ProtNLM"/>
    </source>
</evidence>
<dbReference type="PROSITE" id="PS50212">
    <property type="entry name" value="RASGEF_NTER"/>
    <property type="match status" value="1"/>
</dbReference>
<feature type="compositionally biased region" description="Polar residues" evidence="5">
    <location>
        <begin position="1148"/>
        <end position="1167"/>
    </location>
</feature>
<feature type="compositionally biased region" description="Low complexity" evidence="5">
    <location>
        <begin position="372"/>
        <end position="389"/>
    </location>
</feature>
<evidence type="ECO:0000256" key="1">
    <source>
        <dbReference type="ARBA" id="ARBA00022443"/>
    </source>
</evidence>
<dbReference type="PANTHER" id="PTHR23113">
    <property type="entry name" value="GUANINE NUCLEOTIDE EXCHANGE FACTOR"/>
    <property type="match status" value="1"/>
</dbReference>
<protein>
    <recommendedName>
        <fullName evidence="11">Ras guanine-nucleotide exchange protein</fullName>
    </recommendedName>
</protein>
<dbReference type="Pfam" id="PF00617">
    <property type="entry name" value="RasGEF"/>
    <property type="match status" value="1"/>
</dbReference>
<feature type="region of interest" description="Disordered" evidence="5">
    <location>
        <begin position="1187"/>
        <end position="1218"/>
    </location>
</feature>
<evidence type="ECO:0000259" key="7">
    <source>
        <dbReference type="PROSITE" id="PS50009"/>
    </source>
</evidence>
<feature type="compositionally biased region" description="Low complexity" evidence="5">
    <location>
        <begin position="561"/>
        <end position="574"/>
    </location>
</feature>